<evidence type="ECO:0000256" key="1">
    <source>
        <dbReference type="SAM" id="MobiDB-lite"/>
    </source>
</evidence>
<reference evidence="2 3" key="1">
    <citation type="submission" date="2021-02" db="EMBL/GenBank/DDBJ databases">
        <title>Plant Genome Project.</title>
        <authorList>
            <person name="Zhang R.-G."/>
        </authorList>
    </citation>
    <scope>NUCLEOTIDE SEQUENCE [LARGE SCALE GENOMIC DNA]</scope>
    <source>
        <tissue evidence="2">Leaves</tissue>
    </source>
</reference>
<dbReference type="InterPro" id="IPR052929">
    <property type="entry name" value="RNase_H-like_EbsB-rel"/>
</dbReference>
<dbReference type="Proteomes" id="UP000827721">
    <property type="component" value="Unassembled WGS sequence"/>
</dbReference>
<organism evidence="2 3">
    <name type="scientific">Xanthoceras sorbifolium</name>
    <dbReference type="NCBI Taxonomy" id="99658"/>
    <lineage>
        <taxon>Eukaryota</taxon>
        <taxon>Viridiplantae</taxon>
        <taxon>Streptophyta</taxon>
        <taxon>Embryophyta</taxon>
        <taxon>Tracheophyta</taxon>
        <taxon>Spermatophyta</taxon>
        <taxon>Magnoliopsida</taxon>
        <taxon>eudicotyledons</taxon>
        <taxon>Gunneridae</taxon>
        <taxon>Pentapetalae</taxon>
        <taxon>rosids</taxon>
        <taxon>malvids</taxon>
        <taxon>Sapindales</taxon>
        <taxon>Sapindaceae</taxon>
        <taxon>Xanthoceroideae</taxon>
        <taxon>Xanthoceras</taxon>
    </lineage>
</organism>
<gene>
    <name evidence="2" type="ORF">JRO89_XS13G0232400</name>
</gene>
<evidence type="ECO:0008006" key="4">
    <source>
        <dbReference type="Google" id="ProtNLM"/>
    </source>
</evidence>
<accession>A0ABQ8H9M5</accession>
<name>A0ABQ8H9M5_9ROSI</name>
<feature type="region of interest" description="Disordered" evidence="1">
    <location>
        <begin position="1"/>
        <end position="57"/>
    </location>
</feature>
<sequence>MKMRGADCSGKERKKKWTREAARRSAAMTGAVQGGNGGEEAAATRRRRRGASGSQQEGARVLRRTWAVTHGCSLPSSGSLIAFLLSVKSQVPSEAVEVLLEAGDFVGWASFFVADFRSAQVTPAYNFVGSSTCQRWLPPASSCIKLNSDAASNLRLNRDGHGVVFRDYAGLELAVEAGFAGIVVESDSLILVNAVNSTLFPFSEVRKSGVNLCIDVGINHVENAQRLALSRRPFTLSFVKAQVLPS</sequence>
<keyword evidence="3" id="KW-1185">Reference proteome</keyword>
<evidence type="ECO:0000313" key="3">
    <source>
        <dbReference type="Proteomes" id="UP000827721"/>
    </source>
</evidence>
<dbReference type="EMBL" id="JAFEMO010000013">
    <property type="protein sequence ID" value="KAH7550615.1"/>
    <property type="molecule type" value="Genomic_DNA"/>
</dbReference>
<evidence type="ECO:0000313" key="2">
    <source>
        <dbReference type="EMBL" id="KAH7550615.1"/>
    </source>
</evidence>
<comment type="caution">
    <text evidence="2">The sequence shown here is derived from an EMBL/GenBank/DDBJ whole genome shotgun (WGS) entry which is preliminary data.</text>
</comment>
<dbReference type="PANTHER" id="PTHR47074">
    <property type="entry name" value="BNAC02G40300D PROTEIN"/>
    <property type="match status" value="1"/>
</dbReference>
<proteinExistence type="predicted"/>
<dbReference type="PANTHER" id="PTHR47074:SF11">
    <property type="entry name" value="REVERSE TRANSCRIPTASE-LIKE PROTEIN"/>
    <property type="match status" value="1"/>
</dbReference>
<protein>
    <recommendedName>
        <fullName evidence="4">RNase H type-1 domain-containing protein</fullName>
    </recommendedName>
</protein>